<gene>
    <name evidence="2" type="ORF">ACTOB_005291</name>
</gene>
<dbReference type="RefSeq" id="WP_284914521.1">
    <property type="nucleotide sequence ID" value="NZ_CP126980.1"/>
</dbReference>
<dbReference type="Pfam" id="PF07045">
    <property type="entry name" value="DUF1330"/>
    <property type="match status" value="1"/>
</dbReference>
<feature type="domain" description="DUF1330" evidence="1">
    <location>
        <begin position="2"/>
        <end position="94"/>
    </location>
</feature>
<accession>A0ABY8WA97</accession>
<keyword evidence="3" id="KW-1185">Reference proteome</keyword>
<protein>
    <submittedName>
        <fullName evidence="2">DUF1330 domain-containing protein</fullName>
    </submittedName>
</protein>
<dbReference type="SUPFAM" id="SSF54909">
    <property type="entry name" value="Dimeric alpha+beta barrel"/>
    <property type="match status" value="1"/>
</dbReference>
<dbReference type="InterPro" id="IPR011008">
    <property type="entry name" value="Dimeric_a/b-barrel"/>
</dbReference>
<dbReference type="PANTHER" id="PTHR41521">
    <property type="match status" value="1"/>
</dbReference>
<dbReference type="PANTHER" id="PTHR41521:SF4">
    <property type="entry name" value="BLR0684 PROTEIN"/>
    <property type="match status" value="1"/>
</dbReference>
<sequence>MTVYAIAQLTIHDRDGYGRYVAAFMPILQQYGGRLLVADEHPEIVEGQWDGDKVVVVAFPDRNALDAWANSAEYRQISKDRLAATDGVVLAVRGTS</sequence>
<dbReference type="EMBL" id="CP126980">
    <property type="protein sequence ID" value="WIM93314.1"/>
    <property type="molecule type" value="Genomic_DNA"/>
</dbReference>
<dbReference type="Gene3D" id="3.30.70.100">
    <property type="match status" value="1"/>
</dbReference>
<dbReference type="InterPro" id="IPR010753">
    <property type="entry name" value="DUF1330"/>
</dbReference>
<reference evidence="2 3" key="1">
    <citation type="submission" date="2023-06" db="EMBL/GenBank/DDBJ databases">
        <authorList>
            <person name="Yushchuk O."/>
            <person name="Binda E."/>
            <person name="Ruckert-Reed C."/>
            <person name="Fedorenko V."/>
            <person name="Kalinowski J."/>
            <person name="Marinelli F."/>
        </authorList>
    </citation>
    <scope>NUCLEOTIDE SEQUENCE [LARGE SCALE GENOMIC DNA]</scope>
    <source>
        <strain evidence="2 3">NRRL 3884</strain>
    </source>
</reference>
<evidence type="ECO:0000259" key="1">
    <source>
        <dbReference type="Pfam" id="PF07045"/>
    </source>
</evidence>
<dbReference type="Proteomes" id="UP001240150">
    <property type="component" value="Chromosome"/>
</dbReference>
<proteinExistence type="predicted"/>
<name>A0ABY8WA97_9ACTN</name>
<organism evidence="2 3">
    <name type="scientific">Actinoplanes oblitus</name>
    <dbReference type="NCBI Taxonomy" id="3040509"/>
    <lineage>
        <taxon>Bacteria</taxon>
        <taxon>Bacillati</taxon>
        <taxon>Actinomycetota</taxon>
        <taxon>Actinomycetes</taxon>
        <taxon>Micromonosporales</taxon>
        <taxon>Micromonosporaceae</taxon>
        <taxon>Actinoplanes</taxon>
    </lineage>
</organism>
<evidence type="ECO:0000313" key="3">
    <source>
        <dbReference type="Proteomes" id="UP001240150"/>
    </source>
</evidence>
<evidence type="ECO:0000313" key="2">
    <source>
        <dbReference type="EMBL" id="WIM93314.1"/>
    </source>
</evidence>